<feature type="active site" description="Nucleophile and sulfur donor" evidence="1">
    <location>
        <position position="181"/>
    </location>
</feature>
<reference evidence="3 4" key="1">
    <citation type="submission" date="2021-01" db="EMBL/GenBank/DDBJ databases">
        <title>Whole genome shotgun sequence of Catellatospora bangladeshensis NBRC 107357.</title>
        <authorList>
            <person name="Komaki H."/>
            <person name="Tamura T."/>
        </authorList>
    </citation>
    <scope>NUCLEOTIDE SEQUENCE [LARGE SCALE GENOMIC DNA]</scope>
    <source>
        <strain evidence="3 4">NBRC 107357</strain>
    </source>
</reference>
<dbReference type="GO" id="GO:0006529">
    <property type="term" value="P:asparagine biosynthetic process"/>
    <property type="evidence" value="ECO:0007669"/>
    <property type="project" value="InterPro"/>
</dbReference>
<dbReference type="InterPro" id="IPR014729">
    <property type="entry name" value="Rossmann-like_a/b/a_fold"/>
</dbReference>
<dbReference type="InterPro" id="IPR052188">
    <property type="entry name" value="Ni-pincer_cofactor_biosynth"/>
</dbReference>
<comment type="caution">
    <text evidence="3">The sequence shown here is derived from an EMBL/GenBank/DDBJ whole genome shotgun (WGS) entry which is preliminary data.</text>
</comment>
<dbReference type="GO" id="GO:0016783">
    <property type="term" value="F:sulfurtransferase activity"/>
    <property type="evidence" value="ECO:0007669"/>
    <property type="project" value="InterPro"/>
</dbReference>
<proteinExistence type="predicted"/>
<evidence type="ECO:0000259" key="2">
    <source>
        <dbReference type="Pfam" id="PF00733"/>
    </source>
</evidence>
<dbReference type="GO" id="GO:0004066">
    <property type="term" value="F:asparagine synthase (glutamine-hydrolyzing) activity"/>
    <property type="evidence" value="ECO:0007669"/>
    <property type="project" value="InterPro"/>
</dbReference>
<name>A0A8J3JRN3_9ACTN</name>
<protein>
    <submittedName>
        <fullName evidence="3">ExsB family transcriptional regulator</fullName>
    </submittedName>
</protein>
<evidence type="ECO:0000313" key="4">
    <source>
        <dbReference type="Proteomes" id="UP000601223"/>
    </source>
</evidence>
<gene>
    <name evidence="3" type="ORF">Cba03nite_50220</name>
</gene>
<dbReference type="NCBIfam" id="TIGR00268">
    <property type="entry name" value="ATP-dependent sacrificial sulfur transferase LarE"/>
    <property type="match status" value="1"/>
</dbReference>
<dbReference type="Pfam" id="PF00733">
    <property type="entry name" value="Asn_synthase"/>
    <property type="match status" value="1"/>
</dbReference>
<keyword evidence="4" id="KW-1185">Reference proteome</keyword>
<dbReference type="PANTHER" id="PTHR43169">
    <property type="entry name" value="EXSB FAMILY PROTEIN"/>
    <property type="match status" value="1"/>
</dbReference>
<organism evidence="3 4">
    <name type="scientific">Catellatospora bangladeshensis</name>
    <dbReference type="NCBI Taxonomy" id="310355"/>
    <lineage>
        <taxon>Bacteria</taxon>
        <taxon>Bacillati</taxon>
        <taxon>Actinomycetota</taxon>
        <taxon>Actinomycetes</taxon>
        <taxon>Micromonosporales</taxon>
        <taxon>Micromonosporaceae</taxon>
        <taxon>Catellatospora</taxon>
    </lineage>
</organism>
<dbReference type="EMBL" id="BONF01000030">
    <property type="protein sequence ID" value="GIF83673.1"/>
    <property type="molecule type" value="Genomic_DNA"/>
</dbReference>
<accession>A0A8J3JRN3</accession>
<dbReference type="PIRSF" id="PIRSF006661">
    <property type="entry name" value="PP-lp_UCP006661"/>
    <property type="match status" value="1"/>
</dbReference>
<evidence type="ECO:0000313" key="3">
    <source>
        <dbReference type="EMBL" id="GIF83673.1"/>
    </source>
</evidence>
<evidence type="ECO:0000256" key="1">
    <source>
        <dbReference type="PIRSR" id="PIRSR006661-1"/>
    </source>
</evidence>
<dbReference type="AlphaFoldDB" id="A0A8J3JRN3"/>
<dbReference type="SUPFAM" id="SSF52402">
    <property type="entry name" value="Adenine nucleotide alpha hydrolases-like"/>
    <property type="match status" value="1"/>
</dbReference>
<dbReference type="Proteomes" id="UP000601223">
    <property type="component" value="Unassembled WGS sequence"/>
</dbReference>
<dbReference type="InterPro" id="IPR005232">
    <property type="entry name" value="LarE"/>
</dbReference>
<dbReference type="PANTHER" id="PTHR43169:SF2">
    <property type="entry name" value="NAD_GMP SYNTHASE DOMAIN-CONTAINING PROTEIN"/>
    <property type="match status" value="1"/>
</dbReference>
<dbReference type="Gene3D" id="3.40.50.620">
    <property type="entry name" value="HUPs"/>
    <property type="match status" value="1"/>
</dbReference>
<dbReference type="RefSeq" id="WP_203750834.1">
    <property type="nucleotide sequence ID" value="NZ_BONF01000030.1"/>
</dbReference>
<feature type="domain" description="Asparagine synthetase" evidence="2">
    <location>
        <begin position="29"/>
        <end position="85"/>
    </location>
</feature>
<dbReference type="InterPro" id="IPR001962">
    <property type="entry name" value="Asn_synthase"/>
</dbReference>
<sequence>MNGIRTEEELAYLLVQEIAEYGRTLVAASGGIDSTVVAAAAVRALGPDRVGLLTAVSASLPGDELVEIRRIAAELGVVHHTPATRELDLPEYAANGRQRCYFCKSTLLEAALETAAAEGYTTIATGTNATDLGDRFRPGIAAARERGARTPLADLGITKDEVRAVARHWGLRTWDKPAAACLSSRIAYGITITPARLARVERAEAVLRRHLSGLGNRDLRVRDLGESVRVEVDADALFWIERDVEVRNLVRESGFGDLPVEVTPFRSGSLNELPVAA</sequence>